<reference evidence="6 7" key="1">
    <citation type="submission" date="2018-10" db="EMBL/GenBank/DDBJ databases">
        <title>Genome Sequencing of Pantoea dispersa DSM 32899.</title>
        <authorList>
            <person name="Nawrath M."/>
            <person name="Ottenheim C."/>
            <person name="Wilm A."/>
            <person name="Zimmermann W."/>
            <person name="Wu J.C."/>
        </authorList>
    </citation>
    <scope>NUCLEOTIDE SEQUENCE [LARGE SCALE GENOMIC DNA]</scope>
    <source>
        <strain evidence="6 7">DSM 32899</strain>
        <plasmid evidence="6 7">unnamed1</plasmid>
    </source>
</reference>
<keyword evidence="3 4" id="KW-0472">Membrane</keyword>
<evidence type="ECO:0000256" key="1">
    <source>
        <dbReference type="ARBA" id="ARBA00022692"/>
    </source>
</evidence>
<dbReference type="Pfam" id="PF07690">
    <property type="entry name" value="MFS_1"/>
    <property type="match status" value="1"/>
</dbReference>
<evidence type="ECO:0000259" key="5">
    <source>
        <dbReference type="PROSITE" id="PS50850"/>
    </source>
</evidence>
<feature type="transmembrane region" description="Helical" evidence="4">
    <location>
        <begin position="328"/>
        <end position="350"/>
    </location>
</feature>
<proteinExistence type="predicted"/>
<feature type="transmembrane region" description="Helical" evidence="4">
    <location>
        <begin position="100"/>
        <end position="119"/>
    </location>
</feature>
<evidence type="ECO:0000313" key="6">
    <source>
        <dbReference type="EMBL" id="QDY44150.1"/>
    </source>
</evidence>
<keyword evidence="6" id="KW-0614">Plasmid</keyword>
<feature type="transmembrane region" description="Helical" evidence="4">
    <location>
        <begin position="77"/>
        <end position="94"/>
    </location>
</feature>
<dbReference type="SUPFAM" id="SSF103473">
    <property type="entry name" value="MFS general substrate transporter"/>
    <property type="match status" value="1"/>
</dbReference>
<dbReference type="PROSITE" id="PS50850">
    <property type="entry name" value="MFS"/>
    <property type="match status" value="1"/>
</dbReference>
<sequence length="382" mass="40025">MNRTLPAAGVFSLLIFLIALNLRPSVAALGPLFPLLQHNATLTATQLSLLTALPVAMMGLSALAGPLLQRTLGEVKGIAIGLSLLVLASVGRGVTHSATALIISALLAGAGIGVIQALMPAQIKRYFGTRAGTLMALYTTGIMAGAAIAAASAAPLANRHGLALTLAMPAIPAAIALLFWWLTQPGDACRPHVRPPRALPARRAWLLMIFFGIGTGAYTLVLAWLPPYYQQHGWLPAQSGYVLAALTLTEVLAGFMLAALIHRFRDRRYPLLVVLTLVLLGLVSLIVLGGAQAWLPTVLLGLGIGALFPLSLIVTLDHASQAEEAASLLSFVQGGGYLLAAFMPLIAGLVRDHTDTLSGAWGIMSGGVLLLMLMALRFRPQT</sequence>
<dbReference type="PANTHER" id="PTHR23523:SF1">
    <property type="entry name" value="CYANATE TRANSPORT PROTEIN CYNX"/>
    <property type="match status" value="1"/>
</dbReference>
<dbReference type="Gene3D" id="1.20.1250.20">
    <property type="entry name" value="MFS general substrate transporter like domains"/>
    <property type="match status" value="2"/>
</dbReference>
<feature type="transmembrane region" description="Helical" evidence="4">
    <location>
        <begin position="162"/>
        <end position="183"/>
    </location>
</feature>
<feature type="transmembrane region" description="Helical" evidence="4">
    <location>
        <begin position="241"/>
        <end position="262"/>
    </location>
</feature>
<dbReference type="AlphaFoldDB" id="A0A518XIX4"/>
<dbReference type="InterPro" id="IPR011701">
    <property type="entry name" value="MFS"/>
</dbReference>
<feature type="transmembrane region" description="Helical" evidence="4">
    <location>
        <begin position="131"/>
        <end position="156"/>
    </location>
</feature>
<feature type="transmembrane region" description="Helical" evidence="4">
    <location>
        <begin position="44"/>
        <end position="65"/>
    </location>
</feature>
<feature type="transmembrane region" description="Helical" evidence="4">
    <location>
        <begin position="356"/>
        <end position="376"/>
    </location>
</feature>
<dbReference type="KEGG" id="pdis:D8B20_19770"/>
<accession>A0A518XIX4</accession>
<evidence type="ECO:0000256" key="2">
    <source>
        <dbReference type="ARBA" id="ARBA00022989"/>
    </source>
</evidence>
<dbReference type="GO" id="GO:0022857">
    <property type="term" value="F:transmembrane transporter activity"/>
    <property type="evidence" value="ECO:0007669"/>
    <property type="project" value="InterPro"/>
</dbReference>
<geneLocation type="plasmid" evidence="6 7">
    <name>unnamed1</name>
</geneLocation>
<dbReference type="RefSeq" id="WP_145891496.1">
    <property type="nucleotide sequence ID" value="NZ_CP032703.1"/>
</dbReference>
<evidence type="ECO:0000313" key="7">
    <source>
        <dbReference type="Proteomes" id="UP000319411"/>
    </source>
</evidence>
<protein>
    <submittedName>
        <fullName evidence="6">MFS transporter</fullName>
    </submittedName>
</protein>
<gene>
    <name evidence="6" type="ORF">D8B20_19770</name>
</gene>
<dbReference type="Proteomes" id="UP000319411">
    <property type="component" value="Plasmid unnamed1"/>
</dbReference>
<evidence type="ECO:0000256" key="3">
    <source>
        <dbReference type="ARBA" id="ARBA00023136"/>
    </source>
</evidence>
<feature type="transmembrane region" description="Helical" evidence="4">
    <location>
        <begin position="294"/>
        <end position="316"/>
    </location>
</feature>
<feature type="transmembrane region" description="Helical" evidence="4">
    <location>
        <begin position="204"/>
        <end position="229"/>
    </location>
</feature>
<feature type="transmembrane region" description="Helical" evidence="4">
    <location>
        <begin position="269"/>
        <end position="288"/>
    </location>
</feature>
<organism evidence="6 7">
    <name type="scientific">Candidatus Pantoea soli</name>
    <dbReference type="NCBI Taxonomy" id="3098669"/>
    <lineage>
        <taxon>Bacteria</taxon>
        <taxon>Pseudomonadati</taxon>
        <taxon>Pseudomonadota</taxon>
        <taxon>Gammaproteobacteria</taxon>
        <taxon>Enterobacterales</taxon>
        <taxon>Erwiniaceae</taxon>
        <taxon>Pantoea</taxon>
    </lineage>
</organism>
<name>A0A518XIX4_9GAMM</name>
<dbReference type="OrthoDB" id="5758872at2"/>
<dbReference type="EMBL" id="CP032703">
    <property type="protein sequence ID" value="QDY44150.1"/>
    <property type="molecule type" value="Genomic_DNA"/>
</dbReference>
<dbReference type="PANTHER" id="PTHR23523">
    <property type="match status" value="1"/>
</dbReference>
<dbReference type="InterPro" id="IPR020846">
    <property type="entry name" value="MFS_dom"/>
</dbReference>
<keyword evidence="7" id="KW-1185">Reference proteome</keyword>
<evidence type="ECO:0000256" key="4">
    <source>
        <dbReference type="SAM" id="Phobius"/>
    </source>
</evidence>
<dbReference type="InterPro" id="IPR036259">
    <property type="entry name" value="MFS_trans_sf"/>
</dbReference>
<dbReference type="InterPro" id="IPR052524">
    <property type="entry name" value="MFS_Cyanate_Porter"/>
</dbReference>
<keyword evidence="2 4" id="KW-1133">Transmembrane helix</keyword>
<feature type="domain" description="Major facilitator superfamily (MFS) profile" evidence="5">
    <location>
        <begin position="7"/>
        <end position="382"/>
    </location>
</feature>
<keyword evidence="1 4" id="KW-0812">Transmembrane</keyword>